<evidence type="ECO:0000313" key="3">
    <source>
        <dbReference type="EMBL" id="KAK7447343.1"/>
    </source>
</evidence>
<dbReference type="Proteomes" id="UP001498398">
    <property type="component" value="Unassembled WGS sequence"/>
</dbReference>
<organism evidence="3 4">
    <name type="scientific">Marasmiellus scandens</name>
    <dbReference type="NCBI Taxonomy" id="2682957"/>
    <lineage>
        <taxon>Eukaryota</taxon>
        <taxon>Fungi</taxon>
        <taxon>Dikarya</taxon>
        <taxon>Basidiomycota</taxon>
        <taxon>Agaricomycotina</taxon>
        <taxon>Agaricomycetes</taxon>
        <taxon>Agaricomycetidae</taxon>
        <taxon>Agaricales</taxon>
        <taxon>Marasmiineae</taxon>
        <taxon>Omphalotaceae</taxon>
        <taxon>Marasmiellus</taxon>
    </lineage>
</organism>
<evidence type="ECO:0000313" key="4">
    <source>
        <dbReference type="Proteomes" id="UP001498398"/>
    </source>
</evidence>
<keyword evidence="1" id="KW-0812">Transmembrane</keyword>
<sequence>MFKKLLLFVLSSLALVGAVSVVQGRVTLQDLEEVGLVSLALLQKLFDLCYDGSSLGIHTLLTYFGFSLALGFLIGFVFGWLAFMILLGWQILEAEAVMNLSVNQ</sequence>
<feature type="chain" id="PRO_5046694534" description="NADH dehydrogenase subunit 6" evidence="2">
    <location>
        <begin position="19"/>
        <end position="104"/>
    </location>
</feature>
<proteinExistence type="predicted"/>
<dbReference type="EMBL" id="JBANRG010000041">
    <property type="protein sequence ID" value="KAK7447343.1"/>
    <property type="molecule type" value="Genomic_DNA"/>
</dbReference>
<keyword evidence="2" id="KW-0732">Signal</keyword>
<feature type="transmembrane region" description="Helical" evidence="1">
    <location>
        <begin position="63"/>
        <end position="89"/>
    </location>
</feature>
<evidence type="ECO:0000256" key="2">
    <source>
        <dbReference type="SAM" id="SignalP"/>
    </source>
</evidence>
<keyword evidence="1" id="KW-1133">Transmembrane helix</keyword>
<feature type="signal peptide" evidence="2">
    <location>
        <begin position="1"/>
        <end position="18"/>
    </location>
</feature>
<gene>
    <name evidence="3" type="ORF">VKT23_014053</name>
</gene>
<comment type="caution">
    <text evidence="3">The sequence shown here is derived from an EMBL/GenBank/DDBJ whole genome shotgun (WGS) entry which is preliminary data.</text>
</comment>
<evidence type="ECO:0000256" key="1">
    <source>
        <dbReference type="SAM" id="Phobius"/>
    </source>
</evidence>
<keyword evidence="1" id="KW-0472">Membrane</keyword>
<name>A0ABR1J4H7_9AGAR</name>
<keyword evidence="4" id="KW-1185">Reference proteome</keyword>
<accession>A0ABR1J4H7</accession>
<evidence type="ECO:0008006" key="5">
    <source>
        <dbReference type="Google" id="ProtNLM"/>
    </source>
</evidence>
<reference evidence="3 4" key="1">
    <citation type="submission" date="2024-01" db="EMBL/GenBank/DDBJ databases">
        <title>A draft genome for the cacao thread blight pathogen Marasmiellus scandens.</title>
        <authorList>
            <person name="Baruah I.K."/>
            <person name="Leung J."/>
            <person name="Bukari Y."/>
            <person name="Amoako-Attah I."/>
            <person name="Meinhardt L.W."/>
            <person name="Bailey B.A."/>
            <person name="Cohen S.P."/>
        </authorList>
    </citation>
    <scope>NUCLEOTIDE SEQUENCE [LARGE SCALE GENOMIC DNA]</scope>
    <source>
        <strain evidence="3 4">GH-19</strain>
    </source>
</reference>
<protein>
    <recommendedName>
        <fullName evidence="5">NADH dehydrogenase subunit 6</fullName>
    </recommendedName>
</protein>